<name>A0A317W1V5_9EURO</name>
<keyword evidence="1" id="KW-1133">Transmembrane helix</keyword>
<organism evidence="2 3">
    <name type="scientific">Aspergillus sclerotioniger CBS 115572</name>
    <dbReference type="NCBI Taxonomy" id="1450535"/>
    <lineage>
        <taxon>Eukaryota</taxon>
        <taxon>Fungi</taxon>
        <taxon>Dikarya</taxon>
        <taxon>Ascomycota</taxon>
        <taxon>Pezizomycotina</taxon>
        <taxon>Eurotiomycetes</taxon>
        <taxon>Eurotiomycetidae</taxon>
        <taxon>Eurotiales</taxon>
        <taxon>Aspergillaceae</taxon>
        <taxon>Aspergillus</taxon>
        <taxon>Aspergillus subgen. Circumdati</taxon>
    </lineage>
</organism>
<dbReference type="EMBL" id="MSFK01000025">
    <property type="protein sequence ID" value="PWY78160.1"/>
    <property type="molecule type" value="Genomic_DNA"/>
</dbReference>
<evidence type="ECO:0000313" key="2">
    <source>
        <dbReference type="EMBL" id="PWY78160.1"/>
    </source>
</evidence>
<dbReference type="AlphaFoldDB" id="A0A317W1V5"/>
<proteinExistence type="predicted"/>
<evidence type="ECO:0000313" key="3">
    <source>
        <dbReference type="Proteomes" id="UP000246702"/>
    </source>
</evidence>
<keyword evidence="3" id="KW-1185">Reference proteome</keyword>
<dbReference type="GeneID" id="37108168"/>
<dbReference type="RefSeq" id="XP_025464672.1">
    <property type="nucleotide sequence ID" value="XM_025606025.1"/>
</dbReference>
<comment type="caution">
    <text evidence="2">The sequence shown here is derived from an EMBL/GenBank/DDBJ whole genome shotgun (WGS) entry which is preliminary data.</text>
</comment>
<feature type="transmembrane region" description="Helical" evidence="1">
    <location>
        <begin position="51"/>
        <end position="72"/>
    </location>
</feature>
<accession>A0A317W1V5</accession>
<reference evidence="2 3" key="1">
    <citation type="submission" date="2016-12" db="EMBL/GenBank/DDBJ databases">
        <title>The genomes of Aspergillus section Nigri reveals drivers in fungal speciation.</title>
        <authorList>
            <consortium name="DOE Joint Genome Institute"/>
            <person name="Vesth T.C."/>
            <person name="Nybo J."/>
            <person name="Theobald S."/>
            <person name="Brandl J."/>
            <person name="Frisvad J.C."/>
            <person name="Nielsen K.F."/>
            <person name="Lyhne E.K."/>
            <person name="Kogle M.E."/>
            <person name="Kuo A."/>
            <person name="Riley R."/>
            <person name="Clum A."/>
            <person name="Nolan M."/>
            <person name="Lipzen A."/>
            <person name="Salamov A."/>
            <person name="Henrissat B."/>
            <person name="Wiebenga A."/>
            <person name="De Vries R.P."/>
            <person name="Grigoriev I.V."/>
            <person name="Mortensen U.H."/>
            <person name="Andersen M.R."/>
            <person name="Baker S.E."/>
        </authorList>
    </citation>
    <scope>NUCLEOTIDE SEQUENCE [LARGE SCALE GENOMIC DNA]</scope>
    <source>
        <strain evidence="2 3">CBS 115572</strain>
    </source>
</reference>
<gene>
    <name evidence="2" type="ORF">BO94DRAFT_188564</name>
</gene>
<evidence type="ECO:0000256" key="1">
    <source>
        <dbReference type="SAM" id="Phobius"/>
    </source>
</evidence>
<sequence length="194" mass="20601">MVPSLPKILYPYHPARPPACCNLRQALAGEGVRTQRTKSTLGTPGPEGALLAGWLGVVSFLMLTPGGVLASLTCRQKCPSVPAFPSLPSAEASVPGVRRSSRTIYLGRVGTEELPLAFRHAALGTAVSIGVSFKEYQGAAIFWPILLGVGKVFSYQVILLRAVEACLSLPCRREGYKGFAKPAVFYSVQASAIL</sequence>
<keyword evidence="1" id="KW-0812">Transmembrane</keyword>
<keyword evidence="1" id="KW-0472">Membrane</keyword>
<dbReference type="Proteomes" id="UP000246702">
    <property type="component" value="Unassembled WGS sequence"/>
</dbReference>
<protein>
    <submittedName>
        <fullName evidence="2">Uncharacterized protein</fullName>
    </submittedName>
</protein>